<name>A0A1E5TLP0_9STAP</name>
<gene>
    <name evidence="5" type="ORF">ASS94_02495</name>
    <name evidence="4" type="ORF">M4L89_09450</name>
</gene>
<dbReference type="Proteomes" id="UP001152422">
    <property type="component" value="Unassembled WGS sequence"/>
</dbReference>
<keyword evidence="7" id="KW-1185">Reference proteome</keyword>
<dbReference type="PANTHER" id="PTHR43240">
    <property type="entry name" value="1,4-DIHYDROXY-2-NAPHTHOYL-COA THIOESTERASE 1"/>
    <property type="match status" value="1"/>
</dbReference>
<reference evidence="5" key="2">
    <citation type="submission" date="2015-11" db="EMBL/GenBank/DDBJ databases">
        <authorList>
            <person name="Wolfe B.E."/>
        </authorList>
    </citation>
    <scope>NUCLEOTIDE SEQUENCE</scope>
    <source>
        <strain evidence="5">738_7</strain>
    </source>
</reference>
<keyword evidence="2" id="KW-0378">Hydrolase</keyword>
<dbReference type="SUPFAM" id="SSF54637">
    <property type="entry name" value="Thioesterase/thiol ester dehydrase-isomerase"/>
    <property type="match status" value="1"/>
</dbReference>
<sequence>MTNMLEALNMKIEKEAQGLLIMSMPVTDQVKQPFGYLHGGASLALGETACSMGAAYLIDTAQYVPLGLEMNANHIGSTTEGTIYATASIIHEGKTTQVWNIDIKDDTDRLICVMRGTIAIKPLKR</sequence>
<dbReference type="RefSeq" id="WP_021339834.1">
    <property type="nucleotide sequence ID" value="NZ_CP013114.1"/>
</dbReference>
<dbReference type="GO" id="GO:0005829">
    <property type="term" value="C:cytosol"/>
    <property type="evidence" value="ECO:0007669"/>
    <property type="project" value="TreeGrafter"/>
</dbReference>
<dbReference type="Proteomes" id="UP000095464">
    <property type="component" value="Unassembled WGS sequence"/>
</dbReference>
<dbReference type="AlphaFoldDB" id="A0A1E5TLP0"/>
<dbReference type="InterPro" id="IPR003736">
    <property type="entry name" value="PAAI_dom"/>
</dbReference>
<evidence type="ECO:0000313" key="5">
    <source>
        <dbReference type="EMBL" id="OEK58536.1"/>
    </source>
</evidence>
<proteinExistence type="inferred from homology"/>
<evidence type="ECO:0000256" key="2">
    <source>
        <dbReference type="ARBA" id="ARBA00022801"/>
    </source>
</evidence>
<feature type="domain" description="Thioesterase" evidence="3">
    <location>
        <begin position="34"/>
        <end position="112"/>
    </location>
</feature>
<dbReference type="InterPro" id="IPR006683">
    <property type="entry name" value="Thioestr_dom"/>
</dbReference>
<dbReference type="GO" id="GO:0061522">
    <property type="term" value="F:1,4-dihydroxy-2-naphthoyl-CoA thioesterase activity"/>
    <property type="evidence" value="ECO:0007669"/>
    <property type="project" value="TreeGrafter"/>
</dbReference>
<dbReference type="KEGG" id="seqo:SE1039_07050"/>
<protein>
    <submittedName>
        <fullName evidence="4 5">Thioesterase</fullName>
    </submittedName>
</protein>
<reference evidence="4" key="3">
    <citation type="submission" date="2022-05" db="EMBL/GenBank/DDBJ databases">
        <title>Comparative genomics of Staphylococcus equorum isolates.</title>
        <authorList>
            <person name="Luelf R.H."/>
        </authorList>
    </citation>
    <scope>NUCLEOTIDE SEQUENCE</scope>
    <source>
        <strain evidence="4">TMW 2.2497</strain>
    </source>
</reference>
<comment type="similarity">
    <text evidence="1">Belongs to the thioesterase PaaI family.</text>
</comment>
<evidence type="ECO:0000313" key="7">
    <source>
        <dbReference type="Proteomes" id="UP001152422"/>
    </source>
</evidence>
<accession>A0A1E5TLP0</accession>
<dbReference type="GeneID" id="69846400"/>
<evidence type="ECO:0000313" key="4">
    <source>
        <dbReference type="EMBL" id="MDG0846448.1"/>
    </source>
</evidence>
<dbReference type="InterPro" id="IPR029069">
    <property type="entry name" value="HotDog_dom_sf"/>
</dbReference>
<evidence type="ECO:0000313" key="6">
    <source>
        <dbReference type="Proteomes" id="UP000095464"/>
    </source>
</evidence>
<evidence type="ECO:0000256" key="1">
    <source>
        <dbReference type="ARBA" id="ARBA00008324"/>
    </source>
</evidence>
<organism evidence="4 7">
    <name type="scientific">Staphylococcus equorum</name>
    <dbReference type="NCBI Taxonomy" id="246432"/>
    <lineage>
        <taxon>Bacteria</taxon>
        <taxon>Bacillati</taxon>
        <taxon>Bacillota</taxon>
        <taxon>Bacilli</taxon>
        <taxon>Bacillales</taxon>
        <taxon>Staphylococcaceae</taxon>
        <taxon>Staphylococcus</taxon>
    </lineage>
</organism>
<dbReference type="Gene3D" id="3.10.129.10">
    <property type="entry name" value="Hotdog Thioesterase"/>
    <property type="match status" value="1"/>
</dbReference>
<dbReference type="EMBL" id="LNPX01000009">
    <property type="protein sequence ID" value="OEK58536.1"/>
    <property type="molecule type" value="Genomic_DNA"/>
</dbReference>
<dbReference type="Pfam" id="PF03061">
    <property type="entry name" value="4HBT"/>
    <property type="match status" value="1"/>
</dbReference>
<reference evidence="6" key="1">
    <citation type="submission" date="2015-11" db="EMBL/GenBank/DDBJ databases">
        <title>Genomic diversity of Staphylococcus saprophyticus strains from urinary tract infections, animal surfaces, and fermented foods.</title>
        <authorList>
            <person name="Wolfe B.E."/>
        </authorList>
    </citation>
    <scope>NUCLEOTIDE SEQUENCE [LARGE SCALE GENOMIC DNA]</scope>
    <source>
        <strain evidence="6">738_7</strain>
    </source>
</reference>
<comment type="caution">
    <text evidence="4">The sequence shown here is derived from an EMBL/GenBank/DDBJ whole genome shotgun (WGS) entry which is preliminary data.</text>
</comment>
<dbReference type="EMBL" id="JAMBQA010000004">
    <property type="protein sequence ID" value="MDG0846448.1"/>
    <property type="molecule type" value="Genomic_DNA"/>
</dbReference>
<dbReference type="NCBIfam" id="TIGR00369">
    <property type="entry name" value="unchar_dom_1"/>
    <property type="match status" value="1"/>
</dbReference>
<dbReference type="PANTHER" id="PTHR43240:SF5">
    <property type="entry name" value="1,4-DIHYDROXY-2-NAPHTHOYL-COA THIOESTERASE 1"/>
    <property type="match status" value="1"/>
</dbReference>
<dbReference type="CDD" id="cd03443">
    <property type="entry name" value="PaaI_thioesterase"/>
    <property type="match status" value="1"/>
</dbReference>
<evidence type="ECO:0000259" key="3">
    <source>
        <dbReference type="Pfam" id="PF03061"/>
    </source>
</evidence>